<dbReference type="GO" id="GO:0016471">
    <property type="term" value="C:vacuolar proton-transporting V-type ATPase complex"/>
    <property type="evidence" value="ECO:0007669"/>
    <property type="project" value="TreeGrafter"/>
</dbReference>
<evidence type="ECO:0000256" key="7">
    <source>
        <dbReference type="ARBA" id="ARBA00023136"/>
    </source>
</evidence>
<feature type="transmembrane region" description="Helical" evidence="8">
    <location>
        <begin position="567"/>
        <end position="585"/>
    </location>
</feature>
<dbReference type="AlphaFoldDB" id="A0AAT9LA16"/>
<accession>A0AAT9LA16</accession>
<reference evidence="9" key="1">
    <citation type="submission" date="2020-10" db="EMBL/GenBank/DDBJ databases">
        <authorList>
            <person name="Kadnikov V."/>
            <person name="Beletsky A.V."/>
            <person name="Mardanov A.V."/>
            <person name="Karnachuk O.V."/>
            <person name="Ravin N.V."/>
        </authorList>
    </citation>
    <scope>NUCLEOTIDE SEQUENCE</scope>
    <source>
        <strain evidence="9">Bu02</strain>
    </source>
</reference>
<keyword evidence="7 8" id="KW-0472">Membrane</keyword>
<feature type="transmembrane region" description="Helical" evidence="8">
    <location>
        <begin position="457"/>
        <end position="480"/>
    </location>
</feature>
<keyword evidence="5 8" id="KW-1133">Transmembrane helix</keyword>
<evidence type="ECO:0000256" key="4">
    <source>
        <dbReference type="ARBA" id="ARBA00022692"/>
    </source>
</evidence>
<keyword evidence="6" id="KW-0406">Ion transport</keyword>
<feature type="transmembrane region" description="Helical" evidence="8">
    <location>
        <begin position="492"/>
        <end position="514"/>
    </location>
</feature>
<feature type="transmembrane region" description="Helical" evidence="8">
    <location>
        <begin position="543"/>
        <end position="561"/>
    </location>
</feature>
<evidence type="ECO:0000256" key="8">
    <source>
        <dbReference type="SAM" id="Phobius"/>
    </source>
</evidence>
<dbReference type="GO" id="GO:0007035">
    <property type="term" value="P:vacuolar acidification"/>
    <property type="evidence" value="ECO:0007669"/>
    <property type="project" value="TreeGrafter"/>
</dbReference>
<comment type="subcellular location">
    <subcellularLocation>
        <location evidence="1">Membrane</location>
        <topology evidence="1">Multi-pass membrane protein</topology>
    </subcellularLocation>
</comment>
<name>A0AAT9LA16_9FIRM</name>
<feature type="transmembrane region" description="Helical" evidence="8">
    <location>
        <begin position="367"/>
        <end position="393"/>
    </location>
</feature>
<evidence type="ECO:0000256" key="1">
    <source>
        <dbReference type="ARBA" id="ARBA00004141"/>
    </source>
</evidence>
<evidence type="ECO:0000313" key="9">
    <source>
        <dbReference type="EMBL" id="QUL97916.1"/>
    </source>
</evidence>
<evidence type="ECO:0000256" key="2">
    <source>
        <dbReference type="ARBA" id="ARBA00009904"/>
    </source>
</evidence>
<dbReference type="KEGG" id="fcz:IMF26_07505"/>
<evidence type="ECO:0000256" key="6">
    <source>
        <dbReference type="ARBA" id="ARBA00023065"/>
    </source>
</evidence>
<sequence>MAVAKMRKVTIFASRELENDLFERLRDLGIMQVTDSSVVEKEPSESSITSFNDVYQDRLSKLGFIRSYFERYNVIKKGFIDMFTGKKPEMSREEFEETVRRFDIDGVFERVRGHDERLKEIAKESLALSARSEALSPWKDLDIPLEAIGKTWATENILAVFPAADWPKLQEEFLAKGIHSEVIWRSRSDLGVWLLAFSEGDGSLASLVSSSGGTLVNLSKTGGGDPERGLVKDILEGIERRSRELSLERDAIQKEDADMAENLVQVLALTDYYLDKLNLSQTRQHAATTDFTLIVEGYVRERDVDKLVKGLSEFKEIEIVSEEPENPDEVPVYLENGPIIRPFEVITNIFGYPKYNEIDPTPILAPFFWIFFGICLADAVYGIALTVGSWYFLRTHKLSDGGQKFVRLLMYSGVSAAIAGALMGSWMGDLVSVFFPGTAVERFVLSMTLLNPIEDPLTLLVISLGFGIFQVWVGIIVKMYSLIRSGQVYEGIISQGSWVLFLPGLIGTALARAGYINSNFPFYVMLVGAFMVMYSASRGQRNILLKPFAGVYGLYSTIGYFSDTMSYARLLALGLASAIIGVVINKISQLAVTMIPTVGWVFVPIILIVGHVFNLVINVLGSFIHSGRLQFVEFFTKFFEGGGKPFKPLTRVSEYTSVS</sequence>
<dbReference type="GO" id="GO:0033179">
    <property type="term" value="C:proton-transporting V-type ATPase, V0 domain"/>
    <property type="evidence" value="ECO:0007669"/>
    <property type="project" value="InterPro"/>
</dbReference>
<keyword evidence="3" id="KW-0813">Transport</keyword>
<feature type="transmembrane region" description="Helical" evidence="8">
    <location>
        <begin position="520"/>
        <end position="536"/>
    </location>
</feature>
<comment type="similarity">
    <text evidence="2">Belongs to the V-ATPase 116 kDa subunit family.</text>
</comment>
<reference evidence="9" key="2">
    <citation type="journal article" date="2023" name="Biology">
        <title>Prokaryotic Life Associated with Coal-Fire Gas Vents Revealed by Metagenomics.</title>
        <authorList>
            <person name="Kadnikov V.V."/>
            <person name="Mardanov A.V."/>
            <person name="Beletsky A.V."/>
            <person name="Karnachuk O.V."/>
            <person name="Ravin N.V."/>
        </authorList>
    </citation>
    <scope>NUCLEOTIDE SEQUENCE</scope>
    <source>
        <strain evidence="9">Bu02</strain>
    </source>
</reference>
<dbReference type="Pfam" id="PF01496">
    <property type="entry name" value="V_ATPase_I"/>
    <property type="match status" value="1"/>
</dbReference>
<evidence type="ECO:0000256" key="5">
    <source>
        <dbReference type="ARBA" id="ARBA00022989"/>
    </source>
</evidence>
<dbReference type="InterPro" id="IPR002490">
    <property type="entry name" value="V-ATPase_116kDa_su"/>
</dbReference>
<proteinExistence type="inferred from homology"/>
<dbReference type="GO" id="GO:0051117">
    <property type="term" value="F:ATPase binding"/>
    <property type="evidence" value="ECO:0007669"/>
    <property type="project" value="TreeGrafter"/>
</dbReference>
<evidence type="ECO:0000256" key="3">
    <source>
        <dbReference type="ARBA" id="ARBA00022448"/>
    </source>
</evidence>
<keyword evidence="4 8" id="KW-0812">Transmembrane</keyword>
<gene>
    <name evidence="9" type="ORF">IMF26_07505</name>
</gene>
<protein>
    <submittedName>
        <fullName evidence="9">V-type ATP synthase subunit I</fullName>
    </submittedName>
</protein>
<dbReference type="PANTHER" id="PTHR11629:SF63">
    <property type="entry name" value="V-TYPE PROTON ATPASE SUBUNIT A"/>
    <property type="match status" value="1"/>
</dbReference>
<organism evidence="9">
    <name type="scientific">Candidatus Fermentithermobacillus carboniphilus</name>
    <dbReference type="NCBI Taxonomy" id="3085328"/>
    <lineage>
        <taxon>Bacteria</taxon>
        <taxon>Bacillati</taxon>
        <taxon>Bacillota</taxon>
        <taxon>Candidatus Fermentithermobacillia</taxon>
        <taxon>Candidatus Fermentithermobacillales</taxon>
        <taxon>Candidatus Fermentithermobacillaceae</taxon>
        <taxon>Candidatus Fermentithermobacillus</taxon>
    </lineage>
</organism>
<feature type="transmembrane region" description="Helical" evidence="8">
    <location>
        <begin position="597"/>
        <end position="624"/>
    </location>
</feature>
<feature type="transmembrane region" description="Helical" evidence="8">
    <location>
        <begin position="405"/>
        <end position="427"/>
    </location>
</feature>
<dbReference type="GO" id="GO:0046961">
    <property type="term" value="F:proton-transporting ATPase activity, rotational mechanism"/>
    <property type="evidence" value="ECO:0007669"/>
    <property type="project" value="InterPro"/>
</dbReference>
<dbReference type="EMBL" id="CP062796">
    <property type="protein sequence ID" value="QUL97916.1"/>
    <property type="molecule type" value="Genomic_DNA"/>
</dbReference>
<dbReference type="PANTHER" id="PTHR11629">
    <property type="entry name" value="VACUOLAR PROTON ATPASES"/>
    <property type="match status" value="1"/>
</dbReference>